<dbReference type="AlphaFoldDB" id="A0A9K3JN00"/>
<feature type="domain" description="Jacalin-type lectin" evidence="4">
    <location>
        <begin position="88"/>
        <end position="205"/>
    </location>
</feature>
<comment type="caution">
    <text evidence="5">The sequence shown here is derived from an EMBL/GenBank/DDBJ whole genome shotgun (WGS) entry which is preliminary data.</text>
</comment>
<dbReference type="PANTHER" id="PTHR47293">
    <property type="entry name" value="JACALIN-RELATED LECTIN 3"/>
    <property type="match status" value="1"/>
</dbReference>
<keyword evidence="3" id="KW-0677">Repeat</keyword>
<evidence type="ECO:0000313" key="5">
    <source>
        <dbReference type="EMBL" id="KAF5817907.1"/>
    </source>
</evidence>
<dbReference type="EMBL" id="MNCJ02000317">
    <property type="protein sequence ID" value="KAF5817907.1"/>
    <property type="molecule type" value="Genomic_DNA"/>
</dbReference>
<dbReference type="PANTHER" id="PTHR47293:SF66">
    <property type="entry name" value="JACALIN-RELATED LECTIN 11-RELATED"/>
    <property type="match status" value="1"/>
</dbReference>
<feature type="domain" description="Jacalin-type lectin" evidence="4">
    <location>
        <begin position="1"/>
        <end position="80"/>
    </location>
</feature>
<reference evidence="5" key="2">
    <citation type="submission" date="2020-06" db="EMBL/GenBank/DDBJ databases">
        <title>Helianthus annuus Genome sequencing and assembly Release 2.</title>
        <authorList>
            <person name="Gouzy J."/>
            <person name="Langlade N."/>
            <person name="Munos S."/>
        </authorList>
    </citation>
    <scope>NUCLEOTIDE SEQUENCE</scope>
    <source>
        <tissue evidence="5">Leaves</tissue>
    </source>
</reference>
<accession>A0A9K3JN00</accession>
<evidence type="ECO:0000313" key="6">
    <source>
        <dbReference type="Proteomes" id="UP000215914"/>
    </source>
</evidence>
<dbReference type="Pfam" id="PF01419">
    <property type="entry name" value="Jacalin"/>
    <property type="match status" value="2"/>
</dbReference>
<dbReference type="SMART" id="SM00915">
    <property type="entry name" value="Jacalin"/>
    <property type="match status" value="1"/>
</dbReference>
<comment type="similarity">
    <text evidence="1">Belongs to the jacalin lectin family.</text>
</comment>
<keyword evidence="6" id="KW-1185">Reference proteome</keyword>
<organism evidence="5 6">
    <name type="scientific">Helianthus annuus</name>
    <name type="common">Common sunflower</name>
    <dbReference type="NCBI Taxonomy" id="4232"/>
    <lineage>
        <taxon>Eukaryota</taxon>
        <taxon>Viridiplantae</taxon>
        <taxon>Streptophyta</taxon>
        <taxon>Embryophyta</taxon>
        <taxon>Tracheophyta</taxon>
        <taxon>Spermatophyta</taxon>
        <taxon>Magnoliopsida</taxon>
        <taxon>eudicotyledons</taxon>
        <taxon>Gunneridae</taxon>
        <taxon>Pentapetalae</taxon>
        <taxon>asterids</taxon>
        <taxon>campanulids</taxon>
        <taxon>Asterales</taxon>
        <taxon>Asteraceae</taxon>
        <taxon>Asteroideae</taxon>
        <taxon>Heliantheae alliance</taxon>
        <taxon>Heliantheae</taxon>
        <taxon>Helianthus</taxon>
    </lineage>
</organism>
<reference evidence="5" key="1">
    <citation type="journal article" date="2017" name="Nature">
        <title>The sunflower genome provides insights into oil metabolism, flowering and Asterid evolution.</title>
        <authorList>
            <person name="Badouin H."/>
            <person name="Gouzy J."/>
            <person name="Grassa C.J."/>
            <person name="Murat F."/>
            <person name="Staton S.E."/>
            <person name="Cottret L."/>
            <person name="Lelandais-Briere C."/>
            <person name="Owens G.L."/>
            <person name="Carrere S."/>
            <person name="Mayjonade B."/>
            <person name="Legrand L."/>
            <person name="Gill N."/>
            <person name="Kane N.C."/>
            <person name="Bowers J.E."/>
            <person name="Hubner S."/>
            <person name="Bellec A."/>
            <person name="Berard A."/>
            <person name="Berges H."/>
            <person name="Blanchet N."/>
            <person name="Boniface M.C."/>
            <person name="Brunel D."/>
            <person name="Catrice O."/>
            <person name="Chaidir N."/>
            <person name="Claudel C."/>
            <person name="Donnadieu C."/>
            <person name="Faraut T."/>
            <person name="Fievet G."/>
            <person name="Helmstetter N."/>
            <person name="King M."/>
            <person name="Knapp S.J."/>
            <person name="Lai Z."/>
            <person name="Le Paslier M.C."/>
            <person name="Lippi Y."/>
            <person name="Lorenzon L."/>
            <person name="Mandel J.R."/>
            <person name="Marage G."/>
            <person name="Marchand G."/>
            <person name="Marquand E."/>
            <person name="Bret-Mestries E."/>
            <person name="Morien E."/>
            <person name="Nambeesan S."/>
            <person name="Nguyen T."/>
            <person name="Pegot-Espagnet P."/>
            <person name="Pouilly N."/>
            <person name="Raftis F."/>
            <person name="Sallet E."/>
            <person name="Schiex T."/>
            <person name="Thomas J."/>
            <person name="Vandecasteele C."/>
            <person name="Vares D."/>
            <person name="Vear F."/>
            <person name="Vautrin S."/>
            <person name="Crespi M."/>
            <person name="Mangin B."/>
            <person name="Burke J.M."/>
            <person name="Salse J."/>
            <person name="Munos S."/>
            <person name="Vincourt P."/>
            <person name="Rieseberg L.H."/>
            <person name="Langlade N.B."/>
        </authorList>
    </citation>
    <scope>NUCLEOTIDE SEQUENCE</scope>
    <source>
        <tissue evidence="5">Leaves</tissue>
    </source>
</reference>
<proteinExistence type="inferred from homology"/>
<evidence type="ECO:0000256" key="1">
    <source>
        <dbReference type="ARBA" id="ARBA00006568"/>
    </source>
</evidence>
<protein>
    <submittedName>
        <fullName evidence="5">Jacalin-like lectin domain-containing protein</fullName>
    </submittedName>
</protein>
<gene>
    <name evidence="5" type="ORF">HanXRQr2_Chr02g0058481</name>
</gene>
<dbReference type="PROSITE" id="PS51752">
    <property type="entry name" value="JACALIN_LECTIN"/>
    <property type="match status" value="2"/>
</dbReference>
<dbReference type="InterPro" id="IPR001229">
    <property type="entry name" value="Jacalin-like_lectin_dom"/>
</dbReference>
<dbReference type="Proteomes" id="UP000215914">
    <property type="component" value="Unassembled WGS sequence"/>
</dbReference>
<dbReference type="SUPFAM" id="SSF51101">
    <property type="entry name" value="Mannose-binding lectins"/>
    <property type="match status" value="2"/>
</dbReference>
<evidence type="ECO:0000256" key="3">
    <source>
        <dbReference type="ARBA" id="ARBA00022737"/>
    </source>
</evidence>
<dbReference type="Gramene" id="mRNA:HanXRQr2_Chr02g0058481">
    <property type="protein sequence ID" value="mRNA:HanXRQr2_Chr02g0058481"/>
    <property type="gene ID" value="HanXRQr2_Chr02g0058481"/>
</dbReference>
<sequence>MICIDYPDEYLKSVRVTICHHDGTYVVQSICFTTNQNCYGPFGKTKYGSVYASDHIRGMIVGFHGYASTYLNAIGVYPCSSMSRITMPRDAGPWGAGGGKPWDDGIFSTIKQIRVHEGELNVNLDDKDEYLIGISGFYGPVKGSDGLEAIASISFHTNKKTHGPFGDERGGGYTCYSSTTCPGKVVGFHGRSNGFLSAIGVHMEYF</sequence>
<name>A0A9K3JN00_HELAN</name>
<evidence type="ECO:0000259" key="4">
    <source>
        <dbReference type="PROSITE" id="PS51752"/>
    </source>
</evidence>
<dbReference type="InterPro" id="IPR036404">
    <property type="entry name" value="Jacalin-like_lectin_dom_sf"/>
</dbReference>
<dbReference type="InterPro" id="IPR033734">
    <property type="entry name" value="Jacalin-like_lectin_dom_plant"/>
</dbReference>
<dbReference type="GO" id="GO:0030246">
    <property type="term" value="F:carbohydrate binding"/>
    <property type="evidence" value="ECO:0007669"/>
    <property type="project" value="UniProtKB-KW"/>
</dbReference>
<dbReference type="CDD" id="cd09612">
    <property type="entry name" value="Jacalin"/>
    <property type="match status" value="1"/>
</dbReference>
<keyword evidence="2" id="KW-0430">Lectin</keyword>
<dbReference type="Gene3D" id="2.100.10.30">
    <property type="entry name" value="Jacalin-like lectin domain"/>
    <property type="match status" value="3"/>
</dbReference>
<evidence type="ECO:0000256" key="2">
    <source>
        <dbReference type="ARBA" id="ARBA00022734"/>
    </source>
</evidence>